<evidence type="ECO:0000313" key="5">
    <source>
        <dbReference type="EMBL" id="PZF71391.1"/>
    </source>
</evidence>
<evidence type="ECO:0000256" key="2">
    <source>
        <dbReference type="ARBA" id="ARBA00022723"/>
    </source>
</evidence>
<sequence>MTLVDTHTHLYDEQLTADPQQIQRAIEAGVTKMYMPNCDSSTIEGMLAMETAYPQNCFPMMGLHPVYVKENYKDELTIVENWLSKRKFAGVGEIGLDYYWDKTFVPQQKEAFEQQIDWALQYDLPIIIHSRESTADCIEIVRKKQNGKLRGIFHCFSGTLEEAKQIQELGFYLGIGGVVTFKKSTLPEIVREMPLETLVLETDAPYLAPVPYRGKRNESSYIPLIAMTIATIKQVGLDEISAITNKNAEKIFSM</sequence>
<dbReference type="PANTHER" id="PTHR46124:SF4">
    <property type="entry name" value="HYDROLASE TATD"/>
    <property type="match status" value="1"/>
</dbReference>
<dbReference type="SUPFAM" id="SSF51556">
    <property type="entry name" value="Metallo-dependent hydrolases"/>
    <property type="match status" value="1"/>
</dbReference>
<comment type="caution">
    <text evidence="5">The sequence shown here is derived from an EMBL/GenBank/DDBJ whole genome shotgun (WGS) entry which is preliminary data.</text>
</comment>
<gene>
    <name evidence="5" type="ORF">DN068_19055</name>
</gene>
<dbReference type="GO" id="GO:0046872">
    <property type="term" value="F:metal ion binding"/>
    <property type="evidence" value="ECO:0007669"/>
    <property type="project" value="UniProtKB-KW"/>
</dbReference>
<dbReference type="Pfam" id="PF01026">
    <property type="entry name" value="TatD_DNase"/>
    <property type="match status" value="1"/>
</dbReference>
<dbReference type="GO" id="GO:0016788">
    <property type="term" value="F:hydrolase activity, acting on ester bonds"/>
    <property type="evidence" value="ECO:0007669"/>
    <property type="project" value="InterPro"/>
</dbReference>
<keyword evidence="2 4" id="KW-0479">Metal-binding</keyword>
<dbReference type="InterPro" id="IPR015991">
    <property type="entry name" value="TatD/YcfH-like"/>
</dbReference>
<protein>
    <submittedName>
        <fullName evidence="5">Hydrolase TatD</fullName>
    </submittedName>
</protein>
<feature type="binding site" evidence="4">
    <location>
        <position position="154"/>
    </location>
    <ligand>
        <name>a divalent metal cation</name>
        <dbReference type="ChEBI" id="CHEBI:60240"/>
        <label>2</label>
    </ligand>
</feature>
<accession>A0A2W2A803</accession>
<dbReference type="AlphaFoldDB" id="A0A2W2A803"/>
<evidence type="ECO:0000256" key="1">
    <source>
        <dbReference type="ARBA" id="ARBA00009275"/>
    </source>
</evidence>
<feature type="binding site" evidence="4">
    <location>
        <position position="7"/>
    </location>
    <ligand>
        <name>a divalent metal cation</name>
        <dbReference type="ChEBI" id="CHEBI:60240"/>
        <label>1</label>
    </ligand>
</feature>
<evidence type="ECO:0000313" key="6">
    <source>
        <dbReference type="Proteomes" id="UP000248745"/>
    </source>
</evidence>
<dbReference type="NCBIfam" id="TIGR00010">
    <property type="entry name" value="YchF/TatD family DNA exonuclease"/>
    <property type="match status" value="1"/>
</dbReference>
<comment type="similarity">
    <text evidence="1">Belongs to the metallo-dependent hydrolases superfamily. TatD-type hydrolase family.</text>
</comment>
<dbReference type="EMBL" id="QKTW01000025">
    <property type="protein sequence ID" value="PZF71391.1"/>
    <property type="molecule type" value="Genomic_DNA"/>
</dbReference>
<dbReference type="FunFam" id="3.20.20.140:FF:000005">
    <property type="entry name" value="TatD family hydrolase"/>
    <property type="match status" value="1"/>
</dbReference>
<dbReference type="Proteomes" id="UP000248745">
    <property type="component" value="Unassembled WGS sequence"/>
</dbReference>
<organism evidence="5 6">
    <name type="scientific">Taibaiella soli</name>
    <dbReference type="NCBI Taxonomy" id="1649169"/>
    <lineage>
        <taxon>Bacteria</taxon>
        <taxon>Pseudomonadati</taxon>
        <taxon>Bacteroidota</taxon>
        <taxon>Chitinophagia</taxon>
        <taxon>Chitinophagales</taxon>
        <taxon>Chitinophagaceae</taxon>
        <taxon>Taibaiella</taxon>
    </lineage>
</organism>
<dbReference type="InterPro" id="IPR032466">
    <property type="entry name" value="Metal_Hydrolase"/>
</dbReference>
<dbReference type="CDD" id="cd01310">
    <property type="entry name" value="TatD_DNAse"/>
    <property type="match status" value="1"/>
</dbReference>
<keyword evidence="3 5" id="KW-0378">Hydrolase</keyword>
<feature type="binding site" evidence="4">
    <location>
        <position position="129"/>
    </location>
    <ligand>
        <name>a divalent metal cation</name>
        <dbReference type="ChEBI" id="CHEBI:60240"/>
        <label>2</label>
    </ligand>
</feature>
<dbReference type="Gene3D" id="3.20.20.140">
    <property type="entry name" value="Metal-dependent hydrolases"/>
    <property type="match status" value="1"/>
</dbReference>
<evidence type="ECO:0000256" key="4">
    <source>
        <dbReference type="PIRSR" id="PIRSR005902-1"/>
    </source>
</evidence>
<dbReference type="PANTHER" id="PTHR46124">
    <property type="entry name" value="D-AMINOACYL-TRNA DEACYLASE"/>
    <property type="match status" value="1"/>
</dbReference>
<feature type="binding site" evidence="4">
    <location>
        <position position="9"/>
    </location>
    <ligand>
        <name>a divalent metal cation</name>
        <dbReference type="ChEBI" id="CHEBI:60240"/>
        <label>1</label>
    </ligand>
</feature>
<evidence type="ECO:0000256" key="3">
    <source>
        <dbReference type="ARBA" id="ARBA00022801"/>
    </source>
</evidence>
<dbReference type="InterPro" id="IPR001130">
    <property type="entry name" value="TatD-like"/>
</dbReference>
<dbReference type="RefSeq" id="WP_111000537.1">
    <property type="nucleotide sequence ID" value="NZ_QKTW01000025.1"/>
</dbReference>
<proteinExistence type="inferred from homology"/>
<name>A0A2W2A803_9BACT</name>
<dbReference type="GO" id="GO:0004536">
    <property type="term" value="F:DNA nuclease activity"/>
    <property type="evidence" value="ECO:0007669"/>
    <property type="project" value="InterPro"/>
</dbReference>
<dbReference type="OrthoDB" id="9810005at2"/>
<dbReference type="PIRSF" id="PIRSF005902">
    <property type="entry name" value="DNase_TatD"/>
    <property type="match status" value="1"/>
</dbReference>
<feature type="binding site" evidence="4">
    <location>
        <position position="93"/>
    </location>
    <ligand>
        <name>a divalent metal cation</name>
        <dbReference type="ChEBI" id="CHEBI:60240"/>
        <label>1</label>
    </ligand>
</feature>
<keyword evidence="6" id="KW-1185">Reference proteome</keyword>
<feature type="binding site" evidence="4">
    <location>
        <position position="203"/>
    </location>
    <ligand>
        <name>a divalent metal cation</name>
        <dbReference type="ChEBI" id="CHEBI:60240"/>
        <label>1</label>
    </ligand>
</feature>
<dbReference type="GO" id="GO:0005829">
    <property type="term" value="C:cytosol"/>
    <property type="evidence" value="ECO:0007669"/>
    <property type="project" value="TreeGrafter"/>
</dbReference>
<reference evidence="5 6" key="1">
    <citation type="submission" date="2018-06" db="EMBL/GenBank/DDBJ databases">
        <title>Mucibacter soli gen. nov., sp. nov., a new member of the family Chitinophagaceae producing mucin.</title>
        <authorList>
            <person name="Kim M.-K."/>
            <person name="Park S."/>
            <person name="Kim T.-S."/>
            <person name="Joung Y."/>
            <person name="Han J.-H."/>
            <person name="Kim S.B."/>
        </authorList>
    </citation>
    <scope>NUCLEOTIDE SEQUENCE [LARGE SCALE GENOMIC DNA]</scope>
    <source>
        <strain evidence="5 6">R1-15</strain>
    </source>
</reference>